<organism evidence="4 5">
    <name type="scientific">Paspalum notatum var. saurae</name>
    <dbReference type="NCBI Taxonomy" id="547442"/>
    <lineage>
        <taxon>Eukaryota</taxon>
        <taxon>Viridiplantae</taxon>
        <taxon>Streptophyta</taxon>
        <taxon>Embryophyta</taxon>
        <taxon>Tracheophyta</taxon>
        <taxon>Spermatophyta</taxon>
        <taxon>Magnoliopsida</taxon>
        <taxon>Liliopsida</taxon>
        <taxon>Poales</taxon>
        <taxon>Poaceae</taxon>
        <taxon>PACMAD clade</taxon>
        <taxon>Panicoideae</taxon>
        <taxon>Andropogonodae</taxon>
        <taxon>Paspaleae</taxon>
        <taxon>Paspalinae</taxon>
        <taxon>Paspalum</taxon>
    </lineage>
</organism>
<keyword evidence="5" id="KW-1185">Reference proteome</keyword>
<feature type="region of interest" description="Disordered" evidence="1">
    <location>
        <begin position="989"/>
        <end position="1008"/>
    </location>
</feature>
<dbReference type="Pfam" id="PF13960">
    <property type="entry name" value="DUF4218"/>
    <property type="match status" value="1"/>
</dbReference>
<dbReference type="Proteomes" id="UP001341281">
    <property type="component" value="Chromosome 01"/>
</dbReference>
<reference evidence="4 5" key="1">
    <citation type="submission" date="2024-02" db="EMBL/GenBank/DDBJ databases">
        <title>High-quality chromosome-scale genome assembly of Pensacola bahiagrass (Paspalum notatum Flugge var. saurae).</title>
        <authorList>
            <person name="Vega J.M."/>
            <person name="Podio M."/>
            <person name="Orjuela J."/>
            <person name="Siena L.A."/>
            <person name="Pessino S.C."/>
            <person name="Combes M.C."/>
            <person name="Mariac C."/>
            <person name="Albertini E."/>
            <person name="Pupilli F."/>
            <person name="Ortiz J.P.A."/>
            <person name="Leblanc O."/>
        </authorList>
    </citation>
    <scope>NUCLEOTIDE SEQUENCE [LARGE SCALE GENOMIC DNA]</scope>
    <source>
        <strain evidence="4">R1</strain>
        <tissue evidence="4">Leaf</tissue>
    </source>
</reference>
<evidence type="ECO:0000313" key="4">
    <source>
        <dbReference type="EMBL" id="WVZ51684.1"/>
    </source>
</evidence>
<evidence type="ECO:0000256" key="1">
    <source>
        <dbReference type="SAM" id="MobiDB-lite"/>
    </source>
</evidence>
<name>A0AAQ3PLR9_PASNO</name>
<feature type="region of interest" description="Disordered" evidence="1">
    <location>
        <begin position="410"/>
        <end position="443"/>
    </location>
</feature>
<dbReference type="PANTHER" id="PTHR48258">
    <property type="entry name" value="DUF4218 DOMAIN-CONTAINING PROTEIN-RELATED"/>
    <property type="match status" value="1"/>
</dbReference>
<dbReference type="Pfam" id="PF13952">
    <property type="entry name" value="DUF4216"/>
    <property type="match status" value="1"/>
</dbReference>
<dbReference type="PANTHER" id="PTHR48258:SF4">
    <property type="entry name" value="DUF4216 DOMAIN-CONTAINING PROTEIN"/>
    <property type="match status" value="1"/>
</dbReference>
<dbReference type="EMBL" id="CP144745">
    <property type="protein sequence ID" value="WVZ51684.1"/>
    <property type="molecule type" value="Genomic_DNA"/>
</dbReference>
<feature type="compositionally biased region" description="Low complexity" evidence="1">
    <location>
        <begin position="463"/>
        <end position="498"/>
    </location>
</feature>
<dbReference type="InterPro" id="IPR004252">
    <property type="entry name" value="Probable_transposase_24"/>
</dbReference>
<feature type="compositionally biased region" description="Polar residues" evidence="1">
    <location>
        <begin position="424"/>
        <end position="441"/>
    </location>
</feature>
<feature type="compositionally biased region" description="Basic residues" evidence="1">
    <location>
        <begin position="410"/>
        <end position="423"/>
    </location>
</feature>
<evidence type="ECO:0000313" key="5">
    <source>
        <dbReference type="Proteomes" id="UP001341281"/>
    </source>
</evidence>
<feature type="domain" description="DUF4218" evidence="3">
    <location>
        <begin position="31"/>
        <end position="134"/>
    </location>
</feature>
<sequence>MERLLPIMFRGYFKDELWRIFAELSYVYRELCAKTVSKNLMKKFEKEIPVLVCKLEMVFPPGFMNVMQHLLVHLAWEALVAGLVQYGWMYPIERALKKLKATVRNKARVEGCIAEAFALKEISHFSSKYFAQRNNVLAPTLRVQMEDEAPQDNFQIFKHQGKPVGSGTAFANKVHEDLQQLAHQYVTAKNYGRYDVNGYRFRTAKLEKSRPLAATVNSGVMTSAYDASDKLVNYYGVLQNIVELVFSGPKELKVVFFECDWFDPRNGTRVDNYGMVEIKHRSRLPSHINSVVLASQAQQVYYLPYPHPSLKAWWVAFKVNPQVCPPIDVDYMSTNIENDDYDVFQEQGQLHNHGMNQDIAHRFHVAAGEGLQNLDTETRELVEEPTSKRKRPVIVRKSIRIQQIQERLNKQRMFRHRLSRTKSKGSNEGTSSSGLFQGTTQSRHRQEQLLGCLQAQAQAQEVPMAAQEAQQEAEQEAPQQEVEQEAPQQEAEQEAPQPGIGGETDPEAETGDPMGEGDVAGGIGSAIQSVRDRPKGHSSSLAENDNGNNHLYCLMSLLFIHAMGRRDLGWYRHRCKVNALLGALCRYYYLGMVKVDGEWQAAMQWSHWSLKEYVRPDEGSSEGGSSEAPRRTCQSVVWDEFWLRYRLENEDDREVLRSVRRHFCRAAEKVIDDAFRNAWISAVCQYYKRIKGENMTAKRGASQIYLTEQEYLQVSVDWIVKDVEAWRWLAKKWSTSEWIATSKLHRENRGTGGPGHRYGADGHYNLARRMEHQDGVAPSFMDVYIRGHRGSDPTNPEALCTEAAKEKMMAYGEEMTQRHGPDVDWRHAEVCLWHRGCGLQPECISSKEIGFVCWEFYLLIKDISRCLGSGGGCCSTRGGSSGNTNGRAADKHDSLHGFLPSGHHSSIGTRCELATLLPSSNVSAAGVDRVGATTPGLATTSGVDDGTPGLPTTFGMDDGTTGLLGTSGVDGTVGLSAISGVDGTAELSGRSSGVDGTARLSSTSELDGTSRLPATFGVDDSRYTTLQPVDAITSSALWITGFGLTPFWPNSRS</sequence>
<dbReference type="InterPro" id="IPR025312">
    <property type="entry name" value="DUF4216"/>
</dbReference>
<dbReference type="InterPro" id="IPR025452">
    <property type="entry name" value="DUF4218"/>
</dbReference>
<evidence type="ECO:0000259" key="3">
    <source>
        <dbReference type="Pfam" id="PF13960"/>
    </source>
</evidence>
<feature type="domain" description="DUF4216" evidence="2">
    <location>
        <begin position="250"/>
        <end position="315"/>
    </location>
</feature>
<gene>
    <name evidence="4" type="ORF">U9M48_002800</name>
</gene>
<feature type="region of interest" description="Disordered" evidence="1">
    <location>
        <begin position="463"/>
        <end position="522"/>
    </location>
</feature>
<proteinExistence type="predicted"/>
<evidence type="ECO:0000259" key="2">
    <source>
        <dbReference type="Pfam" id="PF13952"/>
    </source>
</evidence>
<dbReference type="AlphaFoldDB" id="A0AAQ3PLR9"/>
<accession>A0AAQ3PLR9</accession>
<protein>
    <recommendedName>
        <fullName evidence="6">DUF4218 domain-containing protein</fullName>
    </recommendedName>
</protein>
<evidence type="ECO:0008006" key="6">
    <source>
        <dbReference type="Google" id="ProtNLM"/>
    </source>
</evidence>
<dbReference type="Pfam" id="PF03004">
    <property type="entry name" value="Transposase_24"/>
    <property type="match status" value="1"/>
</dbReference>